<organism evidence="11 12">
    <name type="scientific">Stagnihabitans tardus</name>
    <dbReference type="NCBI Taxonomy" id="2699202"/>
    <lineage>
        <taxon>Bacteria</taxon>
        <taxon>Pseudomonadati</taxon>
        <taxon>Pseudomonadota</taxon>
        <taxon>Alphaproteobacteria</taxon>
        <taxon>Rhodobacterales</taxon>
        <taxon>Paracoccaceae</taxon>
        <taxon>Stagnihabitans</taxon>
    </lineage>
</organism>
<sequence>MMKLSGFCAVLALAAGLGQPLMAETAATPAAAAPTAETVLATVNGVNITLGDVIVTREGLPAQYQALPDEQLFTGLLDQLIQQETLRQSAGQSLTPKQTRALAALERNFLANEALLNGIKDATSDAAIQAAYDAKYAGQVPTLEYHASHILVDSEEKAKQLLIEIQGGKPFAEVAKTNSLDGSAAQGGDLGWFGLGVMVKPFEEAVVSAKTGEVAGPIKSDFGWHLILVTETRDKAAPPLEEVKPQIAAELQQAAIDAFIKGKMDAAKVERPDISAIDPAVIRDTALLDQ</sequence>
<feature type="chain" id="PRO_5042252104" description="Parvulin-like PPIase" evidence="9">
    <location>
        <begin position="24"/>
        <end position="290"/>
    </location>
</feature>
<dbReference type="Proteomes" id="UP001193501">
    <property type="component" value="Unassembled WGS sequence"/>
</dbReference>
<keyword evidence="8 11" id="KW-0413">Isomerase</keyword>
<reference evidence="11" key="1">
    <citation type="submission" date="2020-01" db="EMBL/GenBank/DDBJ databases">
        <authorList>
            <person name="Chen W.-M."/>
        </authorList>
    </citation>
    <scope>NUCLEOTIDE SEQUENCE</scope>
    <source>
        <strain evidence="11">CYK-10</strain>
    </source>
</reference>
<dbReference type="PROSITE" id="PS50198">
    <property type="entry name" value="PPIC_PPIASE_2"/>
    <property type="match status" value="1"/>
</dbReference>
<dbReference type="InterPro" id="IPR050245">
    <property type="entry name" value="PrsA_foldase"/>
</dbReference>
<dbReference type="PANTHER" id="PTHR47245:SF2">
    <property type="entry name" value="PEPTIDYL-PROLYL CIS-TRANS ISOMERASE HP_0175-RELATED"/>
    <property type="match status" value="1"/>
</dbReference>
<dbReference type="SUPFAM" id="SSF109998">
    <property type="entry name" value="Triger factor/SurA peptide-binding domain-like"/>
    <property type="match status" value="1"/>
</dbReference>
<comment type="catalytic activity">
    <reaction evidence="1">
        <text>[protein]-peptidylproline (omega=180) = [protein]-peptidylproline (omega=0)</text>
        <dbReference type="Rhea" id="RHEA:16237"/>
        <dbReference type="Rhea" id="RHEA-COMP:10747"/>
        <dbReference type="Rhea" id="RHEA-COMP:10748"/>
        <dbReference type="ChEBI" id="CHEBI:83833"/>
        <dbReference type="ChEBI" id="CHEBI:83834"/>
        <dbReference type="EC" id="5.2.1.8"/>
    </reaction>
</comment>
<feature type="signal peptide" evidence="9">
    <location>
        <begin position="1"/>
        <end position="23"/>
    </location>
</feature>
<dbReference type="InterPro" id="IPR027304">
    <property type="entry name" value="Trigger_fact/SurA_dom_sf"/>
</dbReference>
<dbReference type="InterPro" id="IPR023058">
    <property type="entry name" value="PPIase_PpiC_CS"/>
</dbReference>
<evidence type="ECO:0000256" key="3">
    <source>
        <dbReference type="ARBA" id="ARBA00013194"/>
    </source>
</evidence>
<dbReference type="PANTHER" id="PTHR47245">
    <property type="entry name" value="PEPTIDYLPROLYL ISOMERASE"/>
    <property type="match status" value="1"/>
</dbReference>
<dbReference type="SUPFAM" id="SSF54534">
    <property type="entry name" value="FKBP-like"/>
    <property type="match status" value="1"/>
</dbReference>
<keyword evidence="9" id="KW-0732">Signal</keyword>
<dbReference type="EMBL" id="JAABNR010000009">
    <property type="protein sequence ID" value="NBZ88065.1"/>
    <property type="molecule type" value="Genomic_DNA"/>
</dbReference>
<keyword evidence="12" id="KW-1185">Reference proteome</keyword>
<evidence type="ECO:0000313" key="12">
    <source>
        <dbReference type="Proteomes" id="UP001193501"/>
    </source>
</evidence>
<name>A0AAE4YE90_9RHOB</name>
<evidence type="ECO:0000256" key="1">
    <source>
        <dbReference type="ARBA" id="ARBA00000971"/>
    </source>
</evidence>
<evidence type="ECO:0000256" key="7">
    <source>
        <dbReference type="ARBA" id="ARBA00031484"/>
    </source>
</evidence>
<evidence type="ECO:0000256" key="2">
    <source>
        <dbReference type="ARBA" id="ARBA00007656"/>
    </source>
</evidence>
<protein>
    <recommendedName>
        <fullName evidence="4">Parvulin-like PPIase</fullName>
        <ecNumber evidence="3">5.2.1.8</ecNumber>
    </recommendedName>
    <alternativeName>
        <fullName evidence="6">Peptidyl-prolyl cis-trans isomerase plp</fullName>
    </alternativeName>
    <alternativeName>
        <fullName evidence="7">Rotamase plp</fullName>
    </alternativeName>
</protein>
<keyword evidence="5 8" id="KW-0697">Rotamase</keyword>
<evidence type="ECO:0000256" key="4">
    <source>
        <dbReference type="ARBA" id="ARBA00018370"/>
    </source>
</evidence>
<proteinExistence type="inferred from homology"/>
<dbReference type="Pfam" id="PF13616">
    <property type="entry name" value="Rotamase_3"/>
    <property type="match status" value="1"/>
</dbReference>
<dbReference type="InterPro" id="IPR000297">
    <property type="entry name" value="PPIase_PpiC"/>
</dbReference>
<dbReference type="GO" id="GO:0003755">
    <property type="term" value="F:peptidyl-prolyl cis-trans isomerase activity"/>
    <property type="evidence" value="ECO:0007669"/>
    <property type="project" value="UniProtKB-KW"/>
</dbReference>
<evidence type="ECO:0000313" key="11">
    <source>
        <dbReference type="EMBL" id="NBZ88065.1"/>
    </source>
</evidence>
<accession>A0AAE4YE90</accession>
<evidence type="ECO:0000259" key="10">
    <source>
        <dbReference type="PROSITE" id="PS50198"/>
    </source>
</evidence>
<comment type="similarity">
    <text evidence="2">Belongs to the PpiC/parvulin rotamase family.</text>
</comment>
<dbReference type="PROSITE" id="PS01096">
    <property type="entry name" value="PPIC_PPIASE_1"/>
    <property type="match status" value="1"/>
</dbReference>
<comment type="caution">
    <text evidence="11">The sequence shown here is derived from an EMBL/GenBank/DDBJ whole genome shotgun (WGS) entry which is preliminary data.</text>
</comment>
<feature type="domain" description="PpiC" evidence="10">
    <location>
        <begin position="142"/>
        <end position="231"/>
    </location>
</feature>
<dbReference type="AlphaFoldDB" id="A0AAE4YE90"/>
<evidence type="ECO:0000256" key="9">
    <source>
        <dbReference type="SAM" id="SignalP"/>
    </source>
</evidence>
<dbReference type="InterPro" id="IPR046357">
    <property type="entry name" value="PPIase_dom_sf"/>
</dbReference>
<evidence type="ECO:0000256" key="6">
    <source>
        <dbReference type="ARBA" id="ARBA00030642"/>
    </source>
</evidence>
<gene>
    <name evidence="11" type="ORF">GV832_10795</name>
</gene>
<dbReference type="EC" id="5.2.1.8" evidence="3"/>
<dbReference type="Gene3D" id="3.10.50.40">
    <property type="match status" value="1"/>
</dbReference>
<evidence type="ECO:0000256" key="5">
    <source>
        <dbReference type="ARBA" id="ARBA00023110"/>
    </source>
</evidence>
<dbReference type="Gene3D" id="1.10.8.1040">
    <property type="match status" value="1"/>
</dbReference>
<evidence type="ECO:0000256" key="8">
    <source>
        <dbReference type="PROSITE-ProRule" id="PRU00278"/>
    </source>
</evidence>
<dbReference type="RefSeq" id="WP_168774876.1">
    <property type="nucleotide sequence ID" value="NZ_JAABNR010000009.1"/>
</dbReference>